<dbReference type="Proteomes" id="UP000018467">
    <property type="component" value="Unassembled WGS sequence"/>
</dbReference>
<proteinExistence type="inferred from homology"/>
<dbReference type="InParanoid" id="A0A3B1IP32"/>
<dbReference type="InterPro" id="IPR001148">
    <property type="entry name" value="CA_dom"/>
</dbReference>
<evidence type="ECO:0000256" key="9">
    <source>
        <dbReference type="RuleBase" id="RU367011"/>
    </source>
</evidence>
<name>A0A3B1IP32_ASTMX</name>
<evidence type="ECO:0000256" key="7">
    <source>
        <dbReference type="ARBA" id="ARBA00023180"/>
    </source>
</evidence>
<dbReference type="AlphaFoldDB" id="A0A3B1IP32"/>
<evidence type="ECO:0000259" key="11">
    <source>
        <dbReference type="PROSITE" id="PS51144"/>
    </source>
</evidence>
<dbReference type="Bgee" id="ENSAMXG00000041730">
    <property type="expression patterns" value="Expressed in olfactory epithelium and 2 other cell types or tissues"/>
</dbReference>
<keyword evidence="8 9" id="KW-0456">Lyase</keyword>
<protein>
    <recommendedName>
        <fullName evidence="3 9">Carbonic anhydrase</fullName>
        <ecNumber evidence="3 9">4.2.1.1</ecNumber>
    </recommendedName>
</protein>
<dbReference type="InterPro" id="IPR023561">
    <property type="entry name" value="Carbonic_anhydrase_a-class"/>
</dbReference>
<evidence type="ECO:0000256" key="1">
    <source>
        <dbReference type="ARBA" id="ARBA00001947"/>
    </source>
</evidence>
<dbReference type="InterPro" id="IPR036398">
    <property type="entry name" value="CA_dom_sf"/>
</dbReference>
<dbReference type="GO" id="GO:0008270">
    <property type="term" value="F:zinc ion binding"/>
    <property type="evidence" value="ECO:0007669"/>
    <property type="project" value="UniProtKB-UniRule"/>
</dbReference>
<dbReference type="Pfam" id="PF00194">
    <property type="entry name" value="Carb_anhydrase"/>
    <property type="match status" value="1"/>
</dbReference>
<feature type="domain" description="Alpha-carbonic anhydrase" evidence="11">
    <location>
        <begin position="19"/>
        <end position="281"/>
    </location>
</feature>
<dbReference type="GO" id="GO:0005886">
    <property type="term" value="C:plasma membrane"/>
    <property type="evidence" value="ECO:0007669"/>
    <property type="project" value="TreeGrafter"/>
</dbReference>
<dbReference type="PROSITE" id="PS51144">
    <property type="entry name" value="ALPHA_CA_2"/>
    <property type="match status" value="1"/>
</dbReference>
<sequence>MSSTLLISCLLLAPYLCSGQWCYESQNTCDDKCKGPRQWVSDFPACGGQRQSPINIITRKVQYDPSLTPIMFEGYTEVMNITVTNVGYAAAFSLPRSVRISGGGLPGKYKALQFHLHWGSDCGPGSEHTVDGEQYPMEVHIVHIKEEYSTLKEAMNDSVGVAALGFFFEVSPRENKQLNKIIDALGRVRYNGNSTDIRGFQLGDLLISLENFSGYYRYAGSLTTPSCDEAIIWTLFKQPIPVSQDQLNIIIRQMLFSTGKPMIDIFRPVLNLNGRTVYTSHACPCVLLSLITLLLCLIFVFELI</sequence>
<keyword evidence="7" id="KW-0325">Glycoprotein</keyword>
<reference evidence="12" key="4">
    <citation type="submission" date="2025-09" db="UniProtKB">
        <authorList>
            <consortium name="Ensembl"/>
        </authorList>
    </citation>
    <scope>IDENTIFICATION</scope>
</reference>
<evidence type="ECO:0000313" key="13">
    <source>
        <dbReference type="Proteomes" id="UP000018467"/>
    </source>
</evidence>
<dbReference type="PROSITE" id="PS00162">
    <property type="entry name" value="ALPHA_CA_1"/>
    <property type="match status" value="1"/>
</dbReference>
<evidence type="ECO:0000256" key="6">
    <source>
        <dbReference type="ARBA" id="ARBA00022833"/>
    </source>
</evidence>
<keyword evidence="5 9" id="KW-0732">Signal</keyword>
<evidence type="ECO:0000256" key="8">
    <source>
        <dbReference type="ARBA" id="ARBA00023239"/>
    </source>
</evidence>
<keyword evidence="10" id="KW-0472">Membrane</keyword>
<comment type="similarity">
    <text evidence="2 9">Belongs to the alpha-carbonic anhydrase family.</text>
</comment>
<keyword evidence="13" id="KW-1185">Reference proteome</keyword>
<comment type="cofactor">
    <cofactor evidence="1 9">
        <name>Zn(2+)</name>
        <dbReference type="ChEBI" id="CHEBI:29105"/>
    </cofactor>
</comment>
<dbReference type="FunFam" id="3.10.200.10:FF:000003">
    <property type="entry name" value="Carbonic anhydrase 12"/>
    <property type="match status" value="1"/>
</dbReference>
<dbReference type="GO" id="GO:0004089">
    <property type="term" value="F:carbonate dehydratase activity"/>
    <property type="evidence" value="ECO:0007669"/>
    <property type="project" value="UniProtKB-UniRule"/>
</dbReference>
<keyword evidence="10" id="KW-1133">Transmembrane helix</keyword>
<evidence type="ECO:0000256" key="2">
    <source>
        <dbReference type="ARBA" id="ARBA00010718"/>
    </source>
</evidence>
<keyword evidence="6 9" id="KW-0862">Zinc</keyword>
<dbReference type="EC" id="4.2.1.1" evidence="3 9"/>
<dbReference type="FunCoup" id="A0A3B1IP32">
    <property type="interactions" value="89"/>
</dbReference>
<dbReference type="PANTHER" id="PTHR18952:SF202">
    <property type="entry name" value="CARBONIC ANHYDRASE"/>
    <property type="match status" value="1"/>
</dbReference>
<dbReference type="SUPFAM" id="SSF51069">
    <property type="entry name" value="Carbonic anhydrase"/>
    <property type="match status" value="1"/>
</dbReference>
<feature type="transmembrane region" description="Helical" evidence="10">
    <location>
        <begin position="286"/>
        <end position="303"/>
    </location>
</feature>
<dbReference type="InterPro" id="IPR041874">
    <property type="entry name" value="CA4/CA15"/>
</dbReference>
<comment type="catalytic activity">
    <reaction evidence="9">
        <text>hydrogencarbonate + H(+) = CO2 + H2O</text>
        <dbReference type="Rhea" id="RHEA:10748"/>
        <dbReference type="ChEBI" id="CHEBI:15377"/>
        <dbReference type="ChEBI" id="CHEBI:15378"/>
        <dbReference type="ChEBI" id="CHEBI:16526"/>
        <dbReference type="ChEBI" id="CHEBI:17544"/>
        <dbReference type="EC" id="4.2.1.1"/>
    </reaction>
</comment>
<dbReference type="Gene3D" id="3.10.200.10">
    <property type="entry name" value="Alpha carbonic anhydrase"/>
    <property type="match status" value="1"/>
</dbReference>
<dbReference type="Ensembl" id="ENSAMXT00000052082.1">
    <property type="protein sequence ID" value="ENSAMXP00000031728.1"/>
    <property type="gene ID" value="ENSAMXG00000041730.1"/>
</dbReference>
<feature type="chain" id="PRO_5025075508" description="Carbonic anhydrase" evidence="9">
    <location>
        <begin position="20"/>
        <end position="304"/>
    </location>
</feature>
<dbReference type="CDD" id="cd03117">
    <property type="entry name" value="alpha_CA_IV_XV_like"/>
    <property type="match status" value="1"/>
</dbReference>
<evidence type="ECO:0000313" key="12">
    <source>
        <dbReference type="Ensembl" id="ENSAMXP00000031728.1"/>
    </source>
</evidence>
<comment type="function">
    <text evidence="9">Reversible hydration of carbon dioxide.</text>
</comment>
<dbReference type="PANTHER" id="PTHR18952">
    <property type="entry name" value="CARBONIC ANHYDRASE"/>
    <property type="match status" value="1"/>
</dbReference>
<dbReference type="SMART" id="SM01057">
    <property type="entry name" value="Carb_anhydrase"/>
    <property type="match status" value="1"/>
</dbReference>
<organism evidence="12 13">
    <name type="scientific">Astyanax mexicanus</name>
    <name type="common">Blind cave fish</name>
    <name type="synonym">Astyanax fasciatus mexicanus</name>
    <dbReference type="NCBI Taxonomy" id="7994"/>
    <lineage>
        <taxon>Eukaryota</taxon>
        <taxon>Metazoa</taxon>
        <taxon>Chordata</taxon>
        <taxon>Craniata</taxon>
        <taxon>Vertebrata</taxon>
        <taxon>Euteleostomi</taxon>
        <taxon>Actinopterygii</taxon>
        <taxon>Neopterygii</taxon>
        <taxon>Teleostei</taxon>
        <taxon>Ostariophysi</taxon>
        <taxon>Characiformes</taxon>
        <taxon>Characoidei</taxon>
        <taxon>Acestrorhamphidae</taxon>
        <taxon>Acestrorhamphinae</taxon>
        <taxon>Astyanax</taxon>
    </lineage>
</organism>
<evidence type="ECO:0000256" key="10">
    <source>
        <dbReference type="SAM" id="Phobius"/>
    </source>
</evidence>
<reference evidence="12" key="3">
    <citation type="submission" date="2025-08" db="UniProtKB">
        <authorList>
            <consortium name="Ensembl"/>
        </authorList>
    </citation>
    <scope>IDENTIFICATION</scope>
</reference>
<evidence type="ECO:0000256" key="4">
    <source>
        <dbReference type="ARBA" id="ARBA00022723"/>
    </source>
</evidence>
<dbReference type="STRING" id="7994.ENSAMXP00000031728"/>
<dbReference type="GeneTree" id="ENSGT00940000155690"/>
<accession>A0A3B1IP32</accession>
<evidence type="ECO:0000256" key="5">
    <source>
        <dbReference type="ARBA" id="ARBA00022729"/>
    </source>
</evidence>
<dbReference type="InterPro" id="IPR018338">
    <property type="entry name" value="Carbonic_anhydrase_a-class_CS"/>
</dbReference>
<reference evidence="13" key="2">
    <citation type="journal article" date="2014" name="Nat. Commun.">
        <title>The cavefish genome reveals candidate genes for eye loss.</title>
        <authorList>
            <person name="McGaugh S.E."/>
            <person name="Gross J.B."/>
            <person name="Aken B."/>
            <person name="Blin M."/>
            <person name="Borowsky R."/>
            <person name="Chalopin D."/>
            <person name="Hinaux H."/>
            <person name="Jeffery W.R."/>
            <person name="Keene A."/>
            <person name="Ma L."/>
            <person name="Minx P."/>
            <person name="Murphy D."/>
            <person name="O'Quin K.E."/>
            <person name="Retaux S."/>
            <person name="Rohner N."/>
            <person name="Searle S.M."/>
            <person name="Stahl B.A."/>
            <person name="Tabin C."/>
            <person name="Volff J.N."/>
            <person name="Yoshizawa M."/>
            <person name="Warren W.C."/>
        </authorList>
    </citation>
    <scope>NUCLEOTIDE SEQUENCE [LARGE SCALE GENOMIC DNA]</scope>
    <source>
        <strain evidence="13">female</strain>
    </source>
</reference>
<reference evidence="13" key="1">
    <citation type="submission" date="2013-03" db="EMBL/GenBank/DDBJ databases">
        <authorList>
            <person name="Jeffery W."/>
            <person name="Warren W."/>
            <person name="Wilson R.K."/>
        </authorList>
    </citation>
    <scope>NUCLEOTIDE SEQUENCE</scope>
    <source>
        <strain evidence="13">female</strain>
    </source>
</reference>
<feature type="signal peptide" evidence="9">
    <location>
        <begin position="1"/>
        <end position="19"/>
    </location>
</feature>
<keyword evidence="4 9" id="KW-0479">Metal-binding</keyword>
<evidence type="ECO:0000256" key="3">
    <source>
        <dbReference type="ARBA" id="ARBA00012925"/>
    </source>
</evidence>
<keyword evidence="10" id="KW-0812">Transmembrane</keyword>